<dbReference type="Gene3D" id="3.30.450.40">
    <property type="match status" value="1"/>
</dbReference>
<dbReference type="Proteomes" id="UP000178943">
    <property type="component" value="Unassembled WGS sequence"/>
</dbReference>
<dbReference type="EMBL" id="MFGW01000010">
    <property type="protein sequence ID" value="OGF68203.1"/>
    <property type="molecule type" value="Genomic_DNA"/>
</dbReference>
<keyword evidence="1" id="KW-0175">Coiled coil</keyword>
<sequence>MEKEKKEDIFKKSEEFLQLFQKTKEFMEELLNENARLRYKIATIETKGTSSDTEYYQKQLQELQHNVKKLINEKKELEEQYKEVEKENKDFATRYVEIEEQNNNLANLYVASYQLHSTLDFSEVLRIVMEIIINLVGAEVFSVMLFDEKANNLKIVANEGLEDHSNDIIELGEGIIGSVAKTGEPYYINQSLELSIDIDFLHPLACIPLKIKEHVIGVICIYKLFVQKEGFSAVDYELFNLLAGHAATAIFSAKLYTQSERKLSTIQGFLDLLTSAPT</sequence>
<protein>
    <submittedName>
        <fullName evidence="3">Diguanylate phosphodiesterase</fullName>
    </submittedName>
</protein>
<reference evidence="3 4" key="1">
    <citation type="journal article" date="2016" name="Nat. Commun.">
        <title>Thousands of microbial genomes shed light on interconnected biogeochemical processes in an aquifer system.</title>
        <authorList>
            <person name="Anantharaman K."/>
            <person name="Brown C.T."/>
            <person name="Hug L.A."/>
            <person name="Sharon I."/>
            <person name="Castelle C.J."/>
            <person name="Probst A.J."/>
            <person name="Thomas B.C."/>
            <person name="Singh A."/>
            <person name="Wilkins M.J."/>
            <person name="Karaoz U."/>
            <person name="Brodie E.L."/>
            <person name="Williams K.H."/>
            <person name="Hubbard S.S."/>
            <person name="Banfield J.F."/>
        </authorList>
    </citation>
    <scope>NUCLEOTIDE SEQUENCE [LARGE SCALE GENOMIC DNA]</scope>
</reference>
<dbReference type="SMART" id="SM00065">
    <property type="entry name" value="GAF"/>
    <property type="match status" value="1"/>
</dbReference>
<dbReference type="InterPro" id="IPR029016">
    <property type="entry name" value="GAF-like_dom_sf"/>
</dbReference>
<dbReference type="AlphaFoldDB" id="A0A1F5VXZ6"/>
<evidence type="ECO:0000256" key="1">
    <source>
        <dbReference type="SAM" id="Coils"/>
    </source>
</evidence>
<organism evidence="3 4">
    <name type="scientific">Candidatus Fischerbacteria bacterium RBG_13_37_8</name>
    <dbReference type="NCBI Taxonomy" id="1817863"/>
    <lineage>
        <taxon>Bacteria</taxon>
        <taxon>Candidatus Fischeribacteriota</taxon>
    </lineage>
</organism>
<proteinExistence type="predicted"/>
<dbReference type="STRING" id="1817863.A2Y62_05450"/>
<dbReference type="InterPro" id="IPR003018">
    <property type="entry name" value="GAF"/>
</dbReference>
<accession>A0A1F5VXZ6</accession>
<evidence type="ECO:0000259" key="2">
    <source>
        <dbReference type="SMART" id="SM00065"/>
    </source>
</evidence>
<evidence type="ECO:0000313" key="3">
    <source>
        <dbReference type="EMBL" id="OGF68203.1"/>
    </source>
</evidence>
<gene>
    <name evidence="3" type="ORF">A2Y62_05450</name>
</gene>
<dbReference type="Pfam" id="PF13185">
    <property type="entry name" value="GAF_2"/>
    <property type="match status" value="1"/>
</dbReference>
<evidence type="ECO:0000313" key="4">
    <source>
        <dbReference type="Proteomes" id="UP000178943"/>
    </source>
</evidence>
<feature type="domain" description="GAF" evidence="2">
    <location>
        <begin position="120"/>
        <end position="260"/>
    </location>
</feature>
<name>A0A1F5VXZ6_9BACT</name>
<dbReference type="SUPFAM" id="SSF55781">
    <property type="entry name" value="GAF domain-like"/>
    <property type="match status" value="1"/>
</dbReference>
<feature type="coiled-coil region" evidence="1">
    <location>
        <begin position="27"/>
        <end position="101"/>
    </location>
</feature>
<comment type="caution">
    <text evidence="3">The sequence shown here is derived from an EMBL/GenBank/DDBJ whole genome shotgun (WGS) entry which is preliminary data.</text>
</comment>